<dbReference type="OrthoDB" id="4084730at2759"/>
<comment type="similarity">
    <text evidence="3">Belongs to the FMP46 family.</text>
</comment>
<dbReference type="PANTHER" id="PTHR28071">
    <property type="entry name" value="REDOX PROTEIN FMP46, MITOCHONDRIAL-RELATED"/>
    <property type="match status" value="1"/>
</dbReference>
<reference evidence="8 9" key="1">
    <citation type="submission" date="2015-11" db="EMBL/GenBank/DDBJ databases">
        <title>The genome of Debaryomyces fabryi.</title>
        <authorList>
            <person name="Tafer H."/>
            <person name="Lopandic K."/>
        </authorList>
    </citation>
    <scope>NUCLEOTIDE SEQUENCE [LARGE SCALE GENOMIC DNA]</scope>
    <source>
        <strain evidence="8 9">CBS 789</strain>
    </source>
</reference>
<organism evidence="8 9">
    <name type="scientific">Debaryomyces fabryi</name>
    <dbReference type="NCBI Taxonomy" id="58627"/>
    <lineage>
        <taxon>Eukaryota</taxon>
        <taxon>Fungi</taxon>
        <taxon>Dikarya</taxon>
        <taxon>Ascomycota</taxon>
        <taxon>Saccharomycotina</taxon>
        <taxon>Pichiomycetes</taxon>
        <taxon>Debaryomycetaceae</taxon>
        <taxon>Debaryomyces</taxon>
    </lineage>
</organism>
<comment type="caution">
    <text evidence="8">The sequence shown here is derived from an EMBL/GenBank/DDBJ whole genome shotgun (WGS) entry which is preliminary data.</text>
</comment>
<dbReference type="GO" id="GO:0016491">
    <property type="term" value="F:oxidoreductase activity"/>
    <property type="evidence" value="ECO:0007669"/>
    <property type="project" value="UniProtKB-KW"/>
</dbReference>
<keyword evidence="5" id="KW-0560">Oxidoreductase</keyword>
<dbReference type="EMBL" id="LMYN01000063">
    <property type="protein sequence ID" value="KSA01112.1"/>
    <property type="molecule type" value="Genomic_DNA"/>
</dbReference>
<feature type="region of interest" description="Disordered" evidence="7">
    <location>
        <begin position="215"/>
        <end position="249"/>
    </location>
</feature>
<proteinExistence type="inferred from homology"/>
<sequence>MLRSFFRLANTNNVKTNTITIFHDSNSKLSHHLLGKLTGYSQLPNTFHRTNGVGWFQNASAHRQSASPAGIISNKFNLELKMNQTPSYQDYYFIHEHCTDIHPDNCTSFEKKFPFLFELQNITLCNQTATKQNKQKRFINDLQLLLQEDYNQFSEQKNFFKAPLIIDWSNNLIAGDDKGLDRIMANYLACGIQDSHKNVLHEDSLVEAEIIEEKTSSGGDNDHTDNNANNAGYATQGSPRRTNSRYNRNDIIHPHVAEFADLF</sequence>
<evidence type="ECO:0000256" key="1">
    <source>
        <dbReference type="ARBA" id="ARBA00002963"/>
    </source>
</evidence>
<dbReference type="Gene3D" id="3.40.30.10">
    <property type="entry name" value="Glutaredoxin"/>
    <property type="match status" value="1"/>
</dbReference>
<protein>
    <submittedName>
        <fullName evidence="8">Uncharacterized protein</fullName>
    </submittedName>
</protein>
<keyword evidence="6" id="KW-0496">Mitochondrion</keyword>
<feature type="compositionally biased region" description="Basic and acidic residues" evidence="7">
    <location>
        <begin position="215"/>
        <end position="225"/>
    </location>
</feature>
<evidence type="ECO:0000256" key="6">
    <source>
        <dbReference type="ARBA" id="ARBA00023128"/>
    </source>
</evidence>
<comment type="subcellular location">
    <subcellularLocation>
        <location evidence="2">Mitochondrion</location>
    </subcellularLocation>
</comment>
<evidence type="ECO:0000256" key="2">
    <source>
        <dbReference type="ARBA" id="ARBA00004173"/>
    </source>
</evidence>
<evidence type="ECO:0000313" key="8">
    <source>
        <dbReference type="EMBL" id="KSA01112.1"/>
    </source>
</evidence>
<feature type="compositionally biased region" description="Polar residues" evidence="7">
    <location>
        <begin position="233"/>
        <end position="246"/>
    </location>
</feature>
<dbReference type="GeneID" id="26840126"/>
<evidence type="ECO:0000256" key="5">
    <source>
        <dbReference type="ARBA" id="ARBA00023002"/>
    </source>
</evidence>
<dbReference type="SUPFAM" id="SSF52833">
    <property type="entry name" value="Thioredoxin-like"/>
    <property type="match status" value="1"/>
</dbReference>
<dbReference type="RefSeq" id="XP_015467214.1">
    <property type="nucleotide sequence ID" value="XM_015611946.1"/>
</dbReference>
<name>A0A0V1PXX0_9ASCO</name>
<evidence type="ECO:0000256" key="7">
    <source>
        <dbReference type="SAM" id="MobiDB-lite"/>
    </source>
</evidence>
<comment type="function">
    <text evidence="1">Putative mitochondrial redox protein which could be involved in the reduction of small toxic molecules.</text>
</comment>
<evidence type="ECO:0000256" key="3">
    <source>
        <dbReference type="ARBA" id="ARBA00009734"/>
    </source>
</evidence>
<gene>
    <name evidence="8" type="ORF">AC631_03117</name>
</gene>
<dbReference type="InterPro" id="IPR012882">
    <property type="entry name" value="Fmp46"/>
</dbReference>
<dbReference type="AlphaFoldDB" id="A0A0V1PXX0"/>
<evidence type="ECO:0000313" key="9">
    <source>
        <dbReference type="Proteomes" id="UP000054251"/>
    </source>
</evidence>
<dbReference type="GO" id="GO:0005739">
    <property type="term" value="C:mitochondrion"/>
    <property type="evidence" value="ECO:0007669"/>
    <property type="project" value="UniProtKB-SubCell"/>
</dbReference>
<keyword evidence="9" id="KW-1185">Reference proteome</keyword>
<dbReference type="PANTHER" id="PTHR28071:SF1">
    <property type="entry name" value="REDOX PROTEIN FMP46, MITOCHONDRIAL-RELATED"/>
    <property type="match status" value="1"/>
</dbReference>
<accession>A0A0V1PXX0</accession>
<dbReference type="Pfam" id="PF07955">
    <property type="entry name" value="DUF1687"/>
    <property type="match status" value="1"/>
</dbReference>
<evidence type="ECO:0000256" key="4">
    <source>
        <dbReference type="ARBA" id="ARBA00022946"/>
    </source>
</evidence>
<dbReference type="InterPro" id="IPR036249">
    <property type="entry name" value="Thioredoxin-like_sf"/>
</dbReference>
<dbReference type="Proteomes" id="UP000054251">
    <property type="component" value="Unassembled WGS sequence"/>
</dbReference>
<keyword evidence="4" id="KW-0809">Transit peptide</keyword>